<dbReference type="AlphaFoldDB" id="A0AAV6TJF5"/>
<accession>A0AAV6TJF5</accession>
<gene>
    <name evidence="2" type="ORF">JTE90_023197</name>
</gene>
<dbReference type="EMBL" id="JAFNEN010003205">
    <property type="protein sequence ID" value="KAG8172047.1"/>
    <property type="molecule type" value="Genomic_DNA"/>
</dbReference>
<name>A0AAV6TJF5_9ARAC</name>
<feature type="region of interest" description="Disordered" evidence="1">
    <location>
        <begin position="11"/>
        <end position="43"/>
    </location>
</feature>
<evidence type="ECO:0000256" key="1">
    <source>
        <dbReference type="SAM" id="MobiDB-lite"/>
    </source>
</evidence>
<sequence>RPCAVLSISNPIGTQPRRRFPPMLQHPRTKPLKETAVSPIHPSTPGSNYITEAYCRLYVPSNRVVLHLPQHLLHPYQNKADTVGKTITQELQANNIRSIIKGNPL</sequence>
<dbReference type="Proteomes" id="UP000827092">
    <property type="component" value="Unassembled WGS sequence"/>
</dbReference>
<organism evidence="2 3">
    <name type="scientific">Oedothorax gibbosus</name>
    <dbReference type="NCBI Taxonomy" id="931172"/>
    <lineage>
        <taxon>Eukaryota</taxon>
        <taxon>Metazoa</taxon>
        <taxon>Ecdysozoa</taxon>
        <taxon>Arthropoda</taxon>
        <taxon>Chelicerata</taxon>
        <taxon>Arachnida</taxon>
        <taxon>Araneae</taxon>
        <taxon>Araneomorphae</taxon>
        <taxon>Entelegynae</taxon>
        <taxon>Araneoidea</taxon>
        <taxon>Linyphiidae</taxon>
        <taxon>Erigoninae</taxon>
        <taxon>Oedothorax</taxon>
    </lineage>
</organism>
<protein>
    <submittedName>
        <fullName evidence="2">Uncharacterized protein</fullName>
    </submittedName>
</protein>
<keyword evidence="3" id="KW-1185">Reference proteome</keyword>
<evidence type="ECO:0000313" key="2">
    <source>
        <dbReference type="EMBL" id="KAG8172047.1"/>
    </source>
</evidence>
<reference evidence="2 3" key="1">
    <citation type="journal article" date="2022" name="Nat. Ecol. Evol.">
        <title>A masculinizing supergene underlies an exaggerated male reproductive morph in a spider.</title>
        <authorList>
            <person name="Hendrickx F."/>
            <person name="De Corte Z."/>
            <person name="Sonet G."/>
            <person name="Van Belleghem S.M."/>
            <person name="Kostlbacher S."/>
            <person name="Vangestel C."/>
        </authorList>
    </citation>
    <scope>NUCLEOTIDE SEQUENCE [LARGE SCALE GENOMIC DNA]</scope>
    <source>
        <strain evidence="2">W744_W776</strain>
    </source>
</reference>
<feature type="non-terminal residue" evidence="2">
    <location>
        <position position="1"/>
    </location>
</feature>
<comment type="caution">
    <text evidence="2">The sequence shown here is derived from an EMBL/GenBank/DDBJ whole genome shotgun (WGS) entry which is preliminary data.</text>
</comment>
<proteinExistence type="predicted"/>
<evidence type="ECO:0000313" key="3">
    <source>
        <dbReference type="Proteomes" id="UP000827092"/>
    </source>
</evidence>